<protein>
    <submittedName>
        <fullName evidence="2">Uncharacterized protein</fullName>
    </submittedName>
</protein>
<feature type="transmembrane region" description="Helical" evidence="1">
    <location>
        <begin position="47"/>
        <end position="69"/>
    </location>
</feature>
<feature type="transmembrane region" description="Helical" evidence="1">
    <location>
        <begin position="90"/>
        <end position="110"/>
    </location>
</feature>
<feature type="transmembrane region" description="Helical" evidence="1">
    <location>
        <begin position="122"/>
        <end position="143"/>
    </location>
</feature>
<accession>A0ABN0RJ25</accession>
<evidence type="ECO:0000313" key="2">
    <source>
        <dbReference type="EMBL" id="EWH08797.1"/>
    </source>
</evidence>
<sequence>MTFKEFFDIEPIQKNGILVFSFSALISFLQLYLFKTGFVELDNLDKIILSLSVGVCWVVAELPTYLFFVNSKWLKWKSKGKIVELFPDRIIASFGFSLILWMVLLTYIGYEFNVDLKMFIRISMIWMFGKSIYWLLYWAKYILIDNKKENKKTE</sequence>
<reference evidence="2 3" key="1">
    <citation type="journal article" date="2014" name="Genome Announc.">
        <title>Draft Genome Sequence of the Carrageenan-Degrading Bacterium Cellulophaga sp. Strain KL-A, Isolated from Decaying Marine Algae.</title>
        <authorList>
            <person name="Shan D."/>
            <person name="Ying J."/>
            <person name="Li X."/>
            <person name="Gao Z."/>
            <person name="Wei G."/>
            <person name="Shao Z."/>
        </authorList>
    </citation>
    <scope>NUCLEOTIDE SEQUENCE [LARGE SCALE GENOMIC DNA]</scope>
    <source>
        <strain evidence="2 3">KL-A</strain>
    </source>
</reference>
<comment type="caution">
    <text evidence="2">The sequence shown here is derived from an EMBL/GenBank/DDBJ whole genome shotgun (WGS) entry which is preliminary data.</text>
</comment>
<keyword evidence="1" id="KW-0472">Membrane</keyword>
<dbReference type="Proteomes" id="UP000019275">
    <property type="component" value="Unassembled WGS sequence"/>
</dbReference>
<dbReference type="RefSeq" id="WP_034647475.1">
    <property type="nucleotide sequence ID" value="NZ_ARZX01000086.1"/>
</dbReference>
<evidence type="ECO:0000256" key="1">
    <source>
        <dbReference type="SAM" id="Phobius"/>
    </source>
</evidence>
<organism evidence="2 3">
    <name type="scientific">Cellulophaga geojensis KL-A</name>
    <dbReference type="NCBI Taxonomy" id="1328323"/>
    <lineage>
        <taxon>Bacteria</taxon>
        <taxon>Pseudomonadati</taxon>
        <taxon>Bacteroidota</taxon>
        <taxon>Flavobacteriia</taxon>
        <taxon>Flavobacteriales</taxon>
        <taxon>Flavobacteriaceae</taxon>
        <taxon>Cellulophaga</taxon>
    </lineage>
</organism>
<keyword evidence="3" id="KW-1185">Reference proteome</keyword>
<feature type="transmembrane region" description="Helical" evidence="1">
    <location>
        <begin position="16"/>
        <end position="35"/>
    </location>
</feature>
<keyword evidence="1" id="KW-1133">Transmembrane helix</keyword>
<keyword evidence="1" id="KW-0812">Transmembrane</keyword>
<gene>
    <name evidence="2" type="ORF">KLA_17454</name>
</gene>
<evidence type="ECO:0000313" key="3">
    <source>
        <dbReference type="Proteomes" id="UP000019275"/>
    </source>
</evidence>
<name>A0ABN0RJ25_9FLAO</name>
<dbReference type="EMBL" id="ARZX01000086">
    <property type="protein sequence ID" value="EWH08797.1"/>
    <property type="molecule type" value="Genomic_DNA"/>
</dbReference>
<proteinExistence type="predicted"/>